<dbReference type="EMBL" id="JARGYC010000035">
    <property type="protein sequence ID" value="MDF0601809.1"/>
    <property type="molecule type" value="Genomic_DNA"/>
</dbReference>
<dbReference type="AlphaFoldDB" id="A0AAE3TAA9"/>
<evidence type="ECO:0000313" key="2">
    <source>
        <dbReference type="EMBL" id="MDF0601809.1"/>
    </source>
</evidence>
<name>A0AAE3TAA9_9RHOB</name>
<accession>A0AAE3TAA9</accession>
<keyword evidence="3" id="KW-1185">Reference proteome</keyword>
<dbReference type="Proteomes" id="UP001220964">
    <property type="component" value="Unassembled WGS sequence"/>
</dbReference>
<gene>
    <name evidence="2" type="ORF">P1J78_13770</name>
</gene>
<evidence type="ECO:0000313" key="3">
    <source>
        <dbReference type="Proteomes" id="UP001220964"/>
    </source>
</evidence>
<sequence length="520" mass="56019">MRRLAPILLALAMAAPAQSATITEGGDTSLNCRVTVTGAIAPGDAARMIDALDAVLAGYDMEPDLPPEQYFNKGEIRVCLDSAGGDWAEALRMGDALAYRYPDLPYPYTMIGTAIASGATCEGPCAMVFMAGGYFSHLAATGFHEPDRLLHTNGTLGFGLPGGIDPLEALNAIADRAERYMIYPNLFRTILGTPPRALTRVETVAQAASWRIQLAGTPAVRDPGPVAYEYACKNLTAGSFFALGSRYRYSDEAPAEIRDQAGGLFNLYSYGIPNADYWGDAMERRAEDGWFVSGDRQVSFVLPDCFGMYFPDSRKIILNDGDALSMHYEVFTPARIGGRMPLRQTYWTEGDTLRPGEAGNWMLFPPWTRLGDMARAARDSGDGWIPGDTVLTPVTDRFTAHCAGLEDGAVVADADCAVELTGRVTADARTVTQTVVVRWPGGAETRFPLGAPEQAVPGPGGADLRHAGRWPDTFDGALNVPPRYDVSLGLSACFTRPGTALAQCVETTGFTGTDFPFWDR</sequence>
<organism evidence="2 3">
    <name type="scientific">Psychromarinibacter sediminicola</name>
    <dbReference type="NCBI Taxonomy" id="3033385"/>
    <lineage>
        <taxon>Bacteria</taxon>
        <taxon>Pseudomonadati</taxon>
        <taxon>Pseudomonadota</taxon>
        <taxon>Alphaproteobacteria</taxon>
        <taxon>Rhodobacterales</taxon>
        <taxon>Paracoccaceae</taxon>
        <taxon>Psychromarinibacter</taxon>
    </lineage>
</organism>
<reference evidence="2" key="1">
    <citation type="submission" date="2023-03" db="EMBL/GenBank/DDBJ databases">
        <title>Multiphase analysis and comparison of six strains from genera Psychromarinibacter, Lutimaribacter, and Maritimibacter, including a novel species: Psychromarinibacter sediminicola sp. nov.</title>
        <authorList>
            <person name="Wang Y.-H."/>
            <person name="Ye M.-Q."/>
            <person name="Du Z.-J."/>
        </authorList>
    </citation>
    <scope>NUCLEOTIDE SEQUENCE</scope>
    <source>
        <strain evidence="2">C21-152</strain>
    </source>
</reference>
<feature type="signal peptide" evidence="1">
    <location>
        <begin position="1"/>
        <end position="19"/>
    </location>
</feature>
<feature type="chain" id="PRO_5042165100" evidence="1">
    <location>
        <begin position="20"/>
        <end position="520"/>
    </location>
</feature>
<keyword evidence="1" id="KW-0732">Signal</keyword>
<dbReference type="RefSeq" id="WP_275567949.1">
    <property type="nucleotide sequence ID" value="NZ_JARGYC010000035.1"/>
</dbReference>
<protein>
    <submittedName>
        <fullName evidence="2">Uncharacterized protein</fullName>
    </submittedName>
</protein>
<comment type="caution">
    <text evidence="2">The sequence shown here is derived from an EMBL/GenBank/DDBJ whole genome shotgun (WGS) entry which is preliminary data.</text>
</comment>
<proteinExistence type="predicted"/>
<evidence type="ECO:0000256" key="1">
    <source>
        <dbReference type="SAM" id="SignalP"/>
    </source>
</evidence>